<dbReference type="Gene3D" id="3.30.420.10">
    <property type="entry name" value="Ribonuclease H-like superfamily/Ribonuclease H"/>
    <property type="match status" value="1"/>
</dbReference>
<evidence type="ECO:0000313" key="2">
    <source>
        <dbReference type="EMBL" id="SDC12054.1"/>
    </source>
</evidence>
<dbReference type="InterPro" id="IPR001584">
    <property type="entry name" value="Integrase_cat-core"/>
</dbReference>
<organism evidence="2 4">
    <name type="scientific">Williamwhitmania taraxaci</name>
    <dbReference type="NCBI Taxonomy" id="1640674"/>
    <lineage>
        <taxon>Bacteria</taxon>
        <taxon>Pseudomonadati</taxon>
        <taxon>Bacteroidota</taxon>
        <taxon>Bacteroidia</taxon>
        <taxon>Bacteroidales</taxon>
        <taxon>Williamwhitmaniaceae</taxon>
        <taxon>Williamwhitmania</taxon>
    </lineage>
</organism>
<dbReference type="AlphaFoldDB" id="A0A1G6IZX7"/>
<proteinExistence type="predicted"/>
<evidence type="ECO:0000259" key="1">
    <source>
        <dbReference type="PROSITE" id="PS50994"/>
    </source>
</evidence>
<keyword evidence="4" id="KW-1185">Reference proteome</keyword>
<dbReference type="GO" id="GO:0015074">
    <property type="term" value="P:DNA integration"/>
    <property type="evidence" value="ECO:0007669"/>
    <property type="project" value="InterPro"/>
</dbReference>
<sequence>TNGMVERANGTIKNNTIKRTEYNNKDEMQKGLIEFLMYYILYRRHGGLRKELNVKTPFQAIEKWFEIKPEIFLQEPDEFKNKVLSLKYINQTSCHKQSCET</sequence>
<reference evidence="2 4" key="1">
    <citation type="submission" date="2016-09" db="EMBL/GenBank/DDBJ databases">
        <authorList>
            <person name="Capua I."/>
            <person name="De Benedictis P."/>
            <person name="Joannis T."/>
            <person name="Lombin L.H."/>
            <person name="Cattoli G."/>
        </authorList>
    </citation>
    <scope>NUCLEOTIDE SEQUENCE [LARGE SCALE GENOMIC DNA]</scope>
    <source>
        <strain evidence="2 4">A7P-90m</strain>
    </source>
</reference>
<protein>
    <recommendedName>
        <fullName evidence="1">Integrase catalytic domain-containing protein</fullName>
    </recommendedName>
</protein>
<feature type="domain" description="Integrase catalytic" evidence="1">
    <location>
        <begin position="1"/>
        <end position="65"/>
    </location>
</feature>
<dbReference type="SUPFAM" id="SSF53098">
    <property type="entry name" value="Ribonuclease H-like"/>
    <property type="match status" value="1"/>
</dbReference>
<dbReference type="InterPro" id="IPR036397">
    <property type="entry name" value="RNaseH_sf"/>
</dbReference>
<feature type="non-terminal residue" evidence="2">
    <location>
        <position position="1"/>
    </location>
</feature>
<accession>A0A1G6IZX7</accession>
<dbReference type="EMBL" id="FMYP01000122">
    <property type="protein sequence ID" value="SDD27921.1"/>
    <property type="molecule type" value="Genomic_DNA"/>
</dbReference>
<dbReference type="PROSITE" id="PS50994">
    <property type="entry name" value="INTEGRASE"/>
    <property type="match status" value="1"/>
</dbReference>
<dbReference type="GO" id="GO:0003676">
    <property type="term" value="F:nucleic acid binding"/>
    <property type="evidence" value="ECO:0007669"/>
    <property type="project" value="InterPro"/>
</dbReference>
<evidence type="ECO:0000313" key="4">
    <source>
        <dbReference type="Proteomes" id="UP000199452"/>
    </source>
</evidence>
<gene>
    <name evidence="2" type="ORF">SAMN05216323_10181</name>
    <name evidence="3" type="ORF">SAMN05216323_11221</name>
</gene>
<dbReference type="Proteomes" id="UP000199452">
    <property type="component" value="Unassembled WGS sequence"/>
</dbReference>
<evidence type="ECO:0000313" key="3">
    <source>
        <dbReference type="EMBL" id="SDD27921.1"/>
    </source>
</evidence>
<dbReference type="EMBL" id="FMYP01000018">
    <property type="protein sequence ID" value="SDC12054.1"/>
    <property type="molecule type" value="Genomic_DNA"/>
</dbReference>
<dbReference type="STRING" id="1640674.SAMN05216323_10181"/>
<dbReference type="InterPro" id="IPR012337">
    <property type="entry name" value="RNaseH-like_sf"/>
</dbReference>
<name>A0A1G6IZX7_9BACT</name>